<dbReference type="PANTHER" id="PTHR28680">
    <property type="entry name" value="CENTROMERE PROTEIN X"/>
    <property type="match status" value="1"/>
</dbReference>
<dbReference type="PANTHER" id="PTHR28680:SF1">
    <property type="entry name" value="CENTROMERE PROTEIN X"/>
    <property type="match status" value="1"/>
</dbReference>
<feature type="compositionally biased region" description="Basic and acidic residues" evidence="7">
    <location>
        <begin position="84"/>
        <end position="94"/>
    </location>
</feature>
<evidence type="ECO:0000256" key="3">
    <source>
        <dbReference type="ARBA" id="ARBA00022763"/>
    </source>
</evidence>
<evidence type="ECO:0000256" key="6">
    <source>
        <dbReference type="ARBA" id="ARBA00023242"/>
    </source>
</evidence>
<dbReference type="Proteomes" id="UP001056384">
    <property type="component" value="Chromosome 2"/>
</dbReference>
<accession>A0A9Q9AI34</accession>
<dbReference type="GO" id="GO:0006281">
    <property type="term" value="P:DNA repair"/>
    <property type="evidence" value="ECO:0007669"/>
    <property type="project" value="UniProtKB-KW"/>
</dbReference>
<feature type="compositionally biased region" description="Acidic residues" evidence="7">
    <location>
        <begin position="95"/>
        <end position="110"/>
    </location>
</feature>
<dbReference type="InterPro" id="IPR009072">
    <property type="entry name" value="Histone-fold"/>
</dbReference>
<evidence type="ECO:0000256" key="7">
    <source>
        <dbReference type="SAM" id="MobiDB-lite"/>
    </source>
</evidence>
<evidence type="ECO:0000256" key="2">
    <source>
        <dbReference type="ARBA" id="ARBA00009359"/>
    </source>
</evidence>
<dbReference type="AlphaFoldDB" id="A0A9Q9AI34"/>
<name>A0A9Q9AI34_9PEZI</name>
<gene>
    <name evidence="8" type="ORF">Slin15195_G027940</name>
</gene>
<dbReference type="GO" id="GO:0071821">
    <property type="term" value="C:FANCM-MHF complex"/>
    <property type="evidence" value="ECO:0007669"/>
    <property type="project" value="TreeGrafter"/>
</dbReference>
<dbReference type="EMBL" id="CP099419">
    <property type="protein sequence ID" value="USW49475.1"/>
    <property type="molecule type" value="Genomic_DNA"/>
</dbReference>
<feature type="compositionally biased region" description="Basic and acidic residues" evidence="7">
    <location>
        <begin position="1"/>
        <end position="11"/>
    </location>
</feature>
<keyword evidence="5" id="KW-0234">DNA repair</keyword>
<keyword evidence="3" id="KW-0227">DNA damage</keyword>
<evidence type="ECO:0000256" key="1">
    <source>
        <dbReference type="ARBA" id="ARBA00004123"/>
    </source>
</evidence>
<feature type="compositionally biased region" description="Low complexity" evidence="7">
    <location>
        <begin position="50"/>
        <end position="63"/>
    </location>
</feature>
<feature type="region of interest" description="Disordered" evidence="7">
    <location>
        <begin position="1"/>
        <end position="163"/>
    </location>
</feature>
<sequence>MPPRKGKEPKEQVVYAASKAKTPAYKPLRPSKVARRSTAEAGPKPKPAIKKAASTKPTTSTAKRPITLPDSEAEEDDDIENVEDLTRDVAASEHSDEDVENDEDDVDEEGLPTLAALKAGTKKRKASAISINDDSHADAGDATRPRAIDDDPDPPTFPPSDGIPGIPQPLLLRLLHEGFAKKDTKIDKHALQTVQTYLEVFVREAIARCVAEKKEAAERGEVGAGDVGWLELEDLEKVGVGMMLDF</sequence>
<dbReference type="Gene3D" id="1.10.20.10">
    <property type="entry name" value="Histone, subunit A"/>
    <property type="match status" value="1"/>
</dbReference>
<reference evidence="8" key="1">
    <citation type="submission" date="2022-06" db="EMBL/GenBank/DDBJ databases">
        <title>Complete genome sequences of two strains of the flax pathogen Septoria linicola.</title>
        <authorList>
            <person name="Lapalu N."/>
            <person name="Simon A."/>
            <person name="Demenou B."/>
            <person name="Paumier D."/>
            <person name="Guillot M.-P."/>
            <person name="Gout L."/>
            <person name="Valade R."/>
        </authorList>
    </citation>
    <scope>NUCLEOTIDE SEQUENCE</scope>
    <source>
        <strain evidence="8">SE15195</strain>
    </source>
</reference>
<dbReference type="GO" id="GO:0051382">
    <property type="term" value="P:kinetochore assembly"/>
    <property type="evidence" value="ECO:0007669"/>
    <property type="project" value="InterPro"/>
</dbReference>
<comment type="similarity">
    <text evidence="2">Belongs to the CENP-X/MHF2 family.</text>
</comment>
<evidence type="ECO:0000256" key="5">
    <source>
        <dbReference type="ARBA" id="ARBA00023204"/>
    </source>
</evidence>
<protein>
    <submittedName>
        <fullName evidence="8">Centromere protein X</fullName>
    </submittedName>
</protein>
<dbReference type="InterPro" id="IPR018552">
    <property type="entry name" value="CENP-X"/>
</dbReference>
<keyword evidence="6" id="KW-0539">Nucleus</keyword>
<evidence type="ECO:0000313" key="9">
    <source>
        <dbReference type="Proteomes" id="UP001056384"/>
    </source>
</evidence>
<dbReference type="GO" id="GO:0031297">
    <property type="term" value="P:replication fork processing"/>
    <property type="evidence" value="ECO:0007669"/>
    <property type="project" value="TreeGrafter"/>
</dbReference>
<dbReference type="CDD" id="cd22921">
    <property type="entry name" value="HFD_CENP-X"/>
    <property type="match status" value="1"/>
</dbReference>
<organism evidence="8 9">
    <name type="scientific">Septoria linicola</name>
    <dbReference type="NCBI Taxonomy" id="215465"/>
    <lineage>
        <taxon>Eukaryota</taxon>
        <taxon>Fungi</taxon>
        <taxon>Dikarya</taxon>
        <taxon>Ascomycota</taxon>
        <taxon>Pezizomycotina</taxon>
        <taxon>Dothideomycetes</taxon>
        <taxon>Dothideomycetidae</taxon>
        <taxon>Mycosphaerellales</taxon>
        <taxon>Mycosphaerellaceae</taxon>
        <taxon>Septoria</taxon>
    </lineage>
</organism>
<keyword evidence="9" id="KW-1185">Reference proteome</keyword>
<feature type="compositionally biased region" description="Basic and acidic residues" evidence="7">
    <location>
        <begin position="133"/>
        <end position="149"/>
    </location>
</feature>
<dbReference type="GO" id="GO:0000712">
    <property type="term" value="P:resolution of meiotic recombination intermediates"/>
    <property type="evidence" value="ECO:0007669"/>
    <property type="project" value="TreeGrafter"/>
</dbReference>
<dbReference type="GO" id="GO:0046982">
    <property type="term" value="F:protein heterodimerization activity"/>
    <property type="evidence" value="ECO:0007669"/>
    <property type="project" value="InterPro"/>
</dbReference>
<evidence type="ECO:0000256" key="4">
    <source>
        <dbReference type="ARBA" id="ARBA00023125"/>
    </source>
</evidence>
<feature type="compositionally biased region" description="Acidic residues" evidence="7">
    <location>
        <begin position="71"/>
        <end position="83"/>
    </location>
</feature>
<dbReference type="GO" id="GO:0003677">
    <property type="term" value="F:DNA binding"/>
    <property type="evidence" value="ECO:0007669"/>
    <property type="project" value="UniProtKB-KW"/>
</dbReference>
<keyword evidence="4" id="KW-0238">DNA-binding</keyword>
<evidence type="ECO:0000313" key="8">
    <source>
        <dbReference type="EMBL" id="USW49475.1"/>
    </source>
</evidence>
<dbReference type="Pfam" id="PF09415">
    <property type="entry name" value="CENP-X"/>
    <property type="match status" value="1"/>
</dbReference>
<comment type="subcellular location">
    <subcellularLocation>
        <location evidence="1">Nucleus</location>
    </subcellularLocation>
</comment>
<proteinExistence type="inferred from homology"/>